<dbReference type="Pfam" id="PF00144">
    <property type="entry name" value="Beta-lactamase"/>
    <property type="match status" value="1"/>
</dbReference>
<dbReference type="InterPro" id="IPR012338">
    <property type="entry name" value="Beta-lactam/transpept-like"/>
</dbReference>
<name>A0ABW7AK26_9ACTN</name>
<proteinExistence type="predicted"/>
<dbReference type="PANTHER" id="PTHR43319">
    <property type="entry name" value="BETA-LACTAMASE-RELATED"/>
    <property type="match status" value="1"/>
</dbReference>
<dbReference type="PANTHER" id="PTHR43319:SF3">
    <property type="entry name" value="BETA-LACTAMASE-RELATED DOMAIN-CONTAINING PROTEIN"/>
    <property type="match status" value="1"/>
</dbReference>
<dbReference type="EMBL" id="JBICRM010000022">
    <property type="protein sequence ID" value="MFG1707718.1"/>
    <property type="molecule type" value="Genomic_DNA"/>
</dbReference>
<dbReference type="RefSeq" id="WP_393171611.1">
    <property type="nucleotide sequence ID" value="NZ_JBICRM010000022.1"/>
</dbReference>
<dbReference type="GO" id="GO:0016787">
    <property type="term" value="F:hydrolase activity"/>
    <property type="evidence" value="ECO:0007669"/>
    <property type="project" value="UniProtKB-KW"/>
</dbReference>
<sequence length="111" mass="11545">MTVQGTCDPRFSQVAAEFEANLATRGEVSASVCVIVGGEVVADLWGGQAAPGVPWTSDTIGHVWSCTKGATALCAHILASRGELDLDAPDAAYRALGYKQVYGGIWYAPGD</sequence>
<dbReference type="Gene3D" id="3.40.710.10">
    <property type="entry name" value="DD-peptidase/beta-lactamase superfamily"/>
    <property type="match status" value="1"/>
</dbReference>
<organism evidence="2 3">
    <name type="scientific">Nonomuraea marmarensis</name>
    <dbReference type="NCBI Taxonomy" id="3351344"/>
    <lineage>
        <taxon>Bacteria</taxon>
        <taxon>Bacillati</taxon>
        <taxon>Actinomycetota</taxon>
        <taxon>Actinomycetes</taxon>
        <taxon>Streptosporangiales</taxon>
        <taxon>Streptosporangiaceae</taxon>
        <taxon>Nonomuraea</taxon>
    </lineage>
</organism>
<feature type="domain" description="Beta-lactamase-related" evidence="1">
    <location>
        <begin position="17"/>
        <end position="91"/>
    </location>
</feature>
<keyword evidence="3" id="KW-1185">Reference proteome</keyword>
<evidence type="ECO:0000313" key="3">
    <source>
        <dbReference type="Proteomes" id="UP001603978"/>
    </source>
</evidence>
<dbReference type="InterPro" id="IPR001466">
    <property type="entry name" value="Beta-lactam-related"/>
</dbReference>
<keyword evidence="2" id="KW-0378">Hydrolase</keyword>
<dbReference type="InterPro" id="IPR052907">
    <property type="entry name" value="Beta-lactamase/esterase"/>
</dbReference>
<dbReference type="Proteomes" id="UP001603978">
    <property type="component" value="Unassembled WGS sequence"/>
</dbReference>
<reference evidence="2 3" key="1">
    <citation type="submission" date="2024-10" db="EMBL/GenBank/DDBJ databases">
        <authorList>
            <person name="Topkara A.R."/>
            <person name="Saygin H."/>
        </authorList>
    </citation>
    <scope>NUCLEOTIDE SEQUENCE [LARGE SCALE GENOMIC DNA]</scope>
    <source>
        <strain evidence="2 3">M3C6</strain>
    </source>
</reference>
<protein>
    <submittedName>
        <fullName evidence="2">Serine hydrolase</fullName>
    </submittedName>
</protein>
<dbReference type="SUPFAM" id="SSF56601">
    <property type="entry name" value="beta-lactamase/transpeptidase-like"/>
    <property type="match status" value="1"/>
</dbReference>
<accession>A0ABW7AK26</accession>
<evidence type="ECO:0000313" key="2">
    <source>
        <dbReference type="EMBL" id="MFG1707718.1"/>
    </source>
</evidence>
<evidence type="ECO:0000259" key="1">
    <source>
        <dbReference type="Pfam" id="PF00144"/>
    </source>
</evidence>
<comment type="caution">
    <text evidence="2">The sequence shown here is derived from an EMBL/GenBank/DDBJ whole genome shotgun (WGS) entry which is preliminary data.</text>
</comment>
<gene>
    <name evidence="2" type="ORF">ACFLIM_31390</name>
</gene>